<accession>A0A4P9WHT3</accession>
<dbReference type="Proteomes" id="UP000269721">
    <property type="component" value="Unassembled WGS sequence"/>
</dbReference>
<organism evidence="2 3">
    <name type="scientific">Blyttiomyces helicus</name>
    <dbReference type="NCBI Taxonomy" id="388810"/>
    <lineage>
        <taxon>Eukaryota</taxon>
        <taxon>Fungi</taxon>
        <taxon>Fungi incertae sedis</taxon>
        <taxon>Chytridiomycota</taxon>
        <taxon>Chytridiomycota incertae sedis</taxon>
        <taxon>Chytridiomycetes</taxon>
        <taxon>Chytridiomycetes incertae sedis</taxon>
        <taxon>Blyttiomyces</taxon>
    </lineage>
</organism>
<feature type="non-terminal residue" evidence="2">
    <location>
        <position position="234"/>
    </location>
</feature>
<protein>
    <submittedName>
        <fullName evidence="2">Uncharacterized protein</fullName>
    </submittedName>
</protein>
<dbReference type="EMBL" id="KZ995722">
    <property type="protein sequence ID" value="RKO90106.1"/>
    <property type="molecule type" value="Genomic_DNA"/>
</dbReference>
<sequence length="234" mass="25531">MAAFSSTHNPSKDLSETADSSPLPCSLAESASACASAWDWFNILPLPAAVVDARNCIDQTNNARPDPARLHRDPPEWKVKLPQLTRSPPSNSQAFDHQISPGIPLVSRSFINLLHRDDVEAVTAFLDRARSTSPCPSLQKHSKHVPHRSTFQTLIVTAGVPCYETCTWSAYAGPLGSLALVAQQAARPLNGTPLPQPVAAHREREDEEMEEEVTCISTAKAFDDFFEDAPISLH</sequence>
<keyword evidence="3" id="KW-1185">Reference proteome</keyword>
<dbReference type="AlphaFoldDB" id="A0A4P9WHT3"/>
<evidence type="ECO:0000313" key="3">
    <source>
        <dbReference type="Proteomes" id="UP000269721"/>
    </source>
</evidence>
<reference evidence="3" key="1">
    <citation type="journal article" date="2018" name="Nat. Microbiol.">
        <title>Leveraging single-cell genomics to expand the fungal tree of life.</title>
        <authorList>
            <person name="Ahrendt S.R."/>
            <person name="Quandt C.A."/>
            <person name="Ciobanu D."/>
            <person name="Clum A."/>
            <person name="Salamov A."/>
            <person name="Andreopoulos B."/>
            <person name="Cheng J.F."/>
            <person name="Woyke T."/>
            <person name="Pelin A."/>
            <person name="Henrissat B."/>
            <person name="Reynolds N.K."/>
            <person name="Benny G.L."/>
            <person name="Smith M.E."/>
            <person name="James T.Y."/>
            <person name="Grigoriev I.V."/>
        </authorList>
    </citation>
    <scope>NUCLEOTIDE SEQUENCE [LARGE SCALE GENOMIC DNA]</scope>
</reference>
<proteinExistence type="predicted"/>
<feature type="region of interest" description="Disordered" evidence="1">
    <location>
        <begin position="1"/>
        <end position="22"/>
    </location>
</feature>
<gene>
    <name evidence="2" type="ORF">BDK51DRAFT_45596</name>
</gene>
<evidence type="ECO:0000256" key="1">
    <source>
        <dbReference type="SAM" id="MobiDB-lite"/>
    </source>
</evidence>
<evidence type="ECO:0000313" key="2">
    <source>
        <dbReference type="EMBL" id="RKO90106.1"/>
    </source>
</evidence>
<name>A0A4P9WHT3_9FUNG</name>